<evidence type="ECO:0000313" key="1">
    <source>
        <dbReference type="EMBL" id="WAJ26825.1"/>
    </source>
</evidence>
<dbReference type="EMBL" id="CP113520">
    <property type="protein sequence ID" value="WAJ26825.1"/>
    <property type="molecule type" value="Genomic_DNA"/>
</dbReference>
<dbReference type="Proteomes" id="UP001163223">
    <property type="component" value="Chromosome"/>
</dbReference>
<accession>A0ACD4NJ30</accession>
<evidence type="ECO:0000313" key="2">
    <source>
        <dbReference type="Proteomes" id="UP001163223"/>
    </source>
</evidence>
<keyword evidence="2" id="KW-1185">Reference proteome</keyword>
<name>A0ACD4NJ30_9HYPH</name>
<sequence length="123" mass="13694">MRSDGSTTNSRLSDLDRALATRIREARISKGLTQSALADEIGVTYQQYQKYESGQNRITAARLFRLARALDLPISRFFSLDERGRAPPAVDQDDCLIVAACRSLPPEFVKAFRDLVTVMARSG</sequence>
<proteinExistence type="predicted"/>
<gene>
    <name evidence="1" type="ORF">OXU80_18415</name>
</gene>
<reference evidence="1" key="1">
    <citation type="submission" date="2022-11" db="EMBL/GenBank/DDBJ databases">
        <title>beta-Carotene-producing bacterium, Jeongeuplla avenae sp. nov., alleviates the salt stress of Arabidopsis seedlings.</title>
        <authorList>
            <person name="Jiang L."/>
            <person name="Lee J."/>
        </authorList>
    </citation>
    <scope>NUCLEOTIDE SEQUENCE</scope>
    <source>
        <strain evidence="1">DY_R2A_6</strain>
    </source>
</reference>
<protein>
    <submittedName>
        <fullName evidence="1">Helix-turn-helix transcriptional regulator</fullName>
    </submittedName>
</protein>
<organism evidence="1 2">
    <name type="scientific">Antarcticirhabdus aurantiaca</name>
    <dbReference type="NCBI Taxonomy" id="2606717"/>
    <lineage>
        <taxon>Bacteria</taxon>
        <taxon>Pseudomonadati</taxon>
        <taxon>Pseudomonadota</taxon>
        <taxon>Alphaproteobacteria</taxon>
        <taxon>Hyphomicrobiales</taxon>
        <taxon>Aurantimonadaceae</taxon>
        <taxon>Antarcticirhabdus</taxon>
    </lineage>
</organism>